<dbReference type="Gene3D" id="1.25.40.10">
    <property type="entry name" value="Tetratricopeptide repeat domain"/>
    <property type="match status" value="2"/>
</dbReference>
<dbReference type="Pfam" id="PF24892">
    <property type="entry name" value="UTP6_C"/>
    <property type="match status" value="1"/>
</dbReference>
<feature type="domain" description="U3 small nucleolar RNA-associated protein 6 N-terminal" evidence="7">
    <location>
        <begin position="9"/>
        <end position="91"/>
    </location>
</feature>
<dbReference type="OrthoDB" id="28112at2759"/>
<dbReference type="InterPro" id="IPR013949">
    <property type="entry name" value="Utp6"/>
</dbReference>
<proteinExistence type="inferred from homology"/>
<comment type="similarity">
    <text evidence="2">Belongs to the UTP6 family.</text>
</comment>
<dbReference type="InterPro" id="IPR056907">
    <property type="entry name" value="UTP6_C"/>
</dbReference>
<evidence type="ECO:0000256" key="6">
    <source>
        <dbReference type="SAM" id="MobiDB-lite"/>
    </source>
</evidence>
<dbReference type="eggNOG" id="KOG2396">
    <property type="taxonomic scope" value="Eukaryota"/>
</dbReference>
<dbReference type="SMART" id="SM00386">
    <property type="entry name" value="HAT"/>
    <property type="match status" value="5"/>
</dbReference>
<dbReference type="EMBL" id="KE346368">
    <property type="protein sequence ID" value="KJE94924.1"/>
    <property type="molecule type" value="Genomic_DNA"/>
</dbReference>
<dbReference type="STRING" id="595528.A0A0D2X3U6"/>
<dbReference type="PhylomeDB" id="A0A0D2X3U6"/>
<evidence type="ECO:0000256" key="3">
    <source>
        <dbReference type="ARBA" id="ARBA00022552"/>
    </source>
</evidence>
<feature type="domain" description="U3 small nucleolar RNA-associated protein 6 homolog C-terminal" evidence="8">
    <location>
        <begin position="428"/>
        <end position="699"/>
    </location>
</feature>
<dbReference type="InterPro" id="IPR055347">
    <property type="entry name" value="UTP6_N"/>
</dbReference>
<dbReference type="GO" id="GO:0030515">
    <property type="term" value="F:snoRNA binding"/>
    <property type="evidence" value="ECO:0007669"/>
    <property type="project" value="InterPro"/>
</dbReference>
<dbReference type="Proteomes" id="UP000008743">
    <property type="component" value="Unassembled WGS sequence"/>
</dbReference>
<dbReference type="InParanoid" id="A0A0D2X3U6"/>
<evidence type="ECO:0000256" key="2">
    <source>
        <dbReference type="ARBA" id="ARBA00010734"/>
    </source>
</evidence>
<dbReference type="PANTHER" id="PTHR23271">
    <property type="entry name" value="HEPATOCELLULAR CARCINOMA-ASSOCIATED ANTIGEN 66"/>
    <property type="match status" value="1"/>
</dbReference>
<comment type="subcellular location">
    <subcellularLocation>
        <location evidence="1">Nucleus</location>
        <location evidence="1">Nucleolus</location>
    </subcellularLocation>
</comment>
<keyword evidence="3" id="KW-0698">rRNA processing</keyword>
<keyword evidence="10" id="KW-1185">Reference proteome</keyword>
<sequence>MAEAVQQQLEQMVPELEDLERKGLLTSAEVKMVVKKRTQFEYALRRRITQKVDYLRYIAFELGLEELRKQRKVRLGITRTNAPSDFAIVRRVHFIFHKALRKFRSDMQLWLEYFDFCRKTSSSKLLGKAIAMALRSHPQQERLWVMAAKHEFDDNSNVTAARVLLQRGLRMNDASKLLWREYFRLELLFAEKIRARQAILMMEPSSVSASNKKKSSKSKQQQKGQDDELDIDDNDGEEGVALEQLPEEQADGPLVKDPRLAMTTSEDFMSFDTMAEDDDEETDAASALERTLAAKPAATSKSAATPNALASITSNTIPKIVYANAVKAIKDDIDFRLEFVDIYSKFHNVADGIDDVHASLLADLPHAPQTWAVLAQRCIDGLAPVPGQLLSAGISSTTPAKGQQRGKSAATPAVLSAYTSLSPEEQLACATFENGLTKAEAPAAVGVLFAQLLRQRIAMSTGEARDVLLNVLLTLCSSSVERGFASAALFEVWAAVLLALDKATEALHVLEQATVKFPQEVSSWRQYVSLYIRHHRSASSDQVKRLFERAESSVGDKNANELALLHVDALESLQGSTADIVQVFQSALRKTRPGCNELACTYLRWCGTRSDPLILNAAVDFLFTQLGWTANFDVYQCILRLELERPVLDAARMWSLFDRACRVHGAHHHDVWLQAIQLATELGDGERATQLHWKAMKTLRSNRNEFIRLHNLASLRR</sequence>
<reference evidence="10" key="1">
    <citation type="submission" date="2011-02" db="EMBL/GenBank/DDBJ databases">
        <title>The Genome Sequence of Capsaspora owczarzaki ATCC 30864.</title>
        <authorList>
            <person name="Russ C."/>
            <person name="Cuomo C."/>
            <person name="Burger G."/>
            <person name="Gray M.W."/>
            <person name="Holland P.W.H."/>
            <person name="King N."/>
            <person name="Lang F.B.F."/>
            <person name="Roger A.J."/>
            <person name="Ruiz-Trillo I."/>
            <person name="Young S.K."/>
            <person name="Zeng Q."/>
            <person name="Gargeya S."/>
            <person name="Alvarado L."/>
            <person name="Berlin A."/>
            <person name="Chapman S.B."/>
            <person name="Chen Z."/>
            <person name="Freedman E."/>
            <person name="Gellesch M."/>
            <person name="Goldberg J."/>
            <person name="Griggs A."/>
            <person name="Gujja S."/>
            <person name="Heilman E."/>
            <person name="Heiman D."/>
            <person name="Howarth C."/>
            <person name="Mehta T."/>
            <person name="Neiman D."/>
            <person name="Pearson M."/>
            <person name="Roberts A."/>
            <person name="Saif S."/>
            <person name="Shea T."/>
            <person name="Shenoy N."/>
            <person name="Sisk P."/>
            <person name="Stolte C."/>
            <person name="Sykes S."/>
            <person name="White J."/>
            <person name="Yandava C."/>
            <person name="Haas B."/>
            <person name="Nusbaum C."/>
            <person name="Birren B."/>
        </authorList>
    </citation>
    <scope>NUCLEOTIDE SEQUENCE</scope>
    <source>
        <strain evidence="10">ATCC 30864</strain>
    </source>
</reference>
<dbReference type="InterPro" id="IPR011990">
    <property type="entry name" value="TPR-like_helical_dom_sf"/>
</dbReference>
<dbReference type="GO" id="GO:0034388">
    <property type="term" value="C:Pwp2p-containing subcomplex of 90S preribosome"/>
    <property type="evidence" value="ECO:0007669"/>
    <property type="project" value="TreeGrafter"/>
</dbReference>
<dbReference type="Pfam" id="PF08640">
    <property type="entry name" value="U3_assoc_6"/>
    <property type="match status" value="1"/>
</dbReference>
<evidence type="ECO:0000256" key="4">
    <source>
        <dbReference type="ARBA" id="ARBA00022737"/>
    </source>
</evidence>
<evidence type="ECO:0000259" key="7">
    <source>
        <dbReference type="Pfam" id="PF08640"/>
    </source>
</evidence>
<evidence type="ECO:0000256" key="1">
    <source>
        <dbReference type="ARBA" id="ARBA00004604"/>
    </source>
</evidence>
<dbReference type="AlphaFoldDB" id="A0A0D2X3U6"/>
<dbReference type="GO" id="GO:0000462">
    <property type="term" value="P:maturation of SSU-rRNA from tricistronic rRNA transcript (SSU-rRNA, 5.8S rRNA, LSU-rRNA)"/>
    <property type="evidence" value="ECO:0007669"/>
    <property type="project" value="InterPro"/>
</dbReference>
<evidence type="ECO:0000313" key="9">
    <source>
        <dbReference type="EMBL" id="KJE94924.1"/>
    </source>
</evidence>
<dbReference type="InterPro" id="IPR003107">
    <property type="entry name" value="HAT"/>
</dbReference>
<evidence type="ECO:0000259" key="8">
    <source>
        <dbReference type="Pfam" id="PF24892"/>
    </source>
</evidence>
<dbReference type="GO" id="GO:0032040">
    <property type="term" value="C:small-subunit processome"/>
    <property type="evidence" value="ECO:0007669"/>
    <property type="project" value="TreeGrafter"/>
</dbReference>
<accession>A0A0D2X3U6</accession>
<evidence type="ECO:0000256" key="5">
    <source>
        <dbReference type="ARBA" id="ARBA00023242"/>
    </source>
</evidence>
<keyword evidence="4" id="KW-0677">Repeat</keyword>
<gene>
    <name evidence="9" type="ORF">CAOG_005466</name>
</gene>
<dbReference type="SUPFAM" id="SSF48452">
    <property type="entry name" value="TPR-like"/>
    <property type="match status" value="2"/>
</dbReference>
<name>A0A0D2X3U6_CAPO3</name>
<protein>
    <recommendedName>
        <fullName evidence="11">U3 small nucleolar RNA-associated protein 6</fullName>
    </recommendedName>
</protein>
<dbReference type="PANTHER" id="PTHR23271:SF1">
    <property type="entry name" value="U3 SMALL NUCLEOLAR RNA-ASSOCIATED PROTEIN 6 HOMOLOG"/>
    <property type="match status" value="1"/>
</dbReference>
<feature type="region of interest" description="Disordered" evidence="6">
    <location>
        <begin position="204"/>
        <end position="234"/>
    </location>
</feature>
<evidence type="ECO:0000313" key="10">
    <source>
        <dbReference type="Proteomes" id="UP000008743"/>
    </source>
</evidence>
<evidence type="ECO:0008006" key="11">
    <source>
        <dbReference type="Google" id="ProtNLM"/>
    </source>
</evidence>
<organism evidence="9 10">
    <name type="scientific">Capsaspora owczarzaki (strain ATCC 30864)</name>
    <dbReference type="NCBI Taxonomy" id="595528"/>
    <lineage>
        <taxon>Eukaryota</taxon>
        <taxon>Filasterea</taxon>
        <taxon>Capsaspora</taxon>
    </lineage>
</organism>
<keyword evidence="5" id="KW-0539">Nucleus</keyword>